<evidence type="ECO:0000256" key="2">
    <source>
        <dbReference type="SAM" id="MobiDB-lite"/>
    </source>
</evidence>
<keyword evidence="1" id="KW-0175">Coiled coil</keyword>
<accession>A0ABD3T674</accession>
<keyword evidence="4" id="KW-1185">Reference proteome</keyword>
<evidence type="ECO:0000313" key="4">
    <source>
        <dbReference type="Proteomes" id="UP001634394"/>
    </source>
</evidence>
<gene>
    <name evidence="3" type="ORF">ACJMK2_024051</name>
</gene>
<comment type="caution">
    <text evidence="3">The sequence shown here is derived from an EMBL/GenBank/DDBJ whole genome shotgun (WGS) entry which is preliminary data.</text>
</comment>
<dbReference type="AlphaFoldDB" id="A0ABD3T674"/>
<proteinExistence type="predicted"/>
<evidence type="ECO:0000313" key="3">
    <source>
        <dbReference type="EMBL" id="KAL3832404.1"/>
    </source>
</evidence>
<sequence>MIRLLKLNPLLLIKKANPTIIKLPSLTKPTKANNGKATAADKVKIANLTEKNKTLRRQLNESINNNSAISDTVNKLQQRNSIIQQELIDVREQLEDVTQSRDWLSTELNKLNEKLNDEQRNNSSLLAQYNKLSFEYKAGIEKQNTTKKKKNNPAPDQPYKMNPRVEYYLNNYEKHRQDAIDRMRNEELRQQTKEKLGYC</sequence>
<evidence type="ECO:0000256" key="1">
    <source>
        <dbReference type="SAM" id="Coils"/>
    </source>
</evidence>
<organism evidence="3 4">
    <name type="scientific">Sinanodonta woodiana</name>
    <name type="common">Chinese pond mussel</name>
    <name type="synonym">Anodonta woodiana</name>
    <dbReference type="NCBI Taxonomy" id="1069815"/>
    <lineage>
        <taxon>Eukaryota</taxon>
        <taxon>Metazoa</taxon>
        <taxon>Spiralia</taxon>
        <taxon>Lophotrochozoa</taxon>
        <taxon>Mollusca</taxon>
        <taxon>Bivalvia</taxon>
        <taxon>Autobranchia</taxon>
        <taxon>Heteroconchia</taxon>
        <taxon>Palaeoheterodonta</taxon>
        <taxon>Unionida</taxon>
        <taxon>Unionoidea</taxon>
        <taxon>Unionidae</taxon>
        <taxon>Unioninae</taxon>
        <taxon>Sinanodonta</taxon>
    </lineage>
</organism>
<feature type="region of interest" description="Disordered" evidence="2">
    <location>
        <begin position="141"/>
        <end position="161"/>
    </location>
</feature>
<reference evidence="3 4" key="1">
    <citation type="submission" date="2024-11" db="EMBL/GenBank/DDBJ databases">
        <title>Chromosome-level genome assembly of the freshwater bivalve Anodonta woodiana.</title>
        <authorList>
            <person name="Chen X."/>
        </authorList>
    </citation>
    <scope>NUCLEOTIDE SEQUENCE [LARGE SCALE GENOMIC DNA]</scope>
    <source>
        <strain evidence="3">MN2024</strain>
        <tissue evidence="3">Gills</tissue>
    </source>
</reference>
<dbReference type="Gene3D" id="1.20.5.340">
    <property type="match status" value="1"/>
</dbReference>
<name>A0ABD3T674_SINWO</name>
<dbReference type="SUPFAM" id="SSF90257">
    <property type="entry name" value="Myosin rod fragments"/>
    <property type="match status" value="1"/>
</dbReference>
<feature type="coiled-coil region" evidence="1">
    <location>
        <begin position="45"/>
        <end position="128"/>
    </location>
</feature>
<dbReference type="Proteomes" id="UP001634394">
    <property type="component" value="Unassembled WGS sequence"/>
</dbReference>
<protein>
    <submittedName>
        <fullName evidence="3">Uncharacterized protein</fullName>
    </submittedName>
</protein>
<dbReference type="EMBL" id="JBJQND010000019">
    <property type="protein sequence ID" value="KAL3832404.1"/>
    <property type="molecule type" value="Genomic_DNA"/>
</dbReference>